<reference evidence="2 3" key="1">
    <citation type="submission" date="2018-02" db="EMBL/GenBank/DDBJ databases">
        <title>The genomes of Aspergillus section Nigri reveals drivers in fungal speciation.</title>
        <authorList>
            <consortium name="DOE Joint Genome Institute"/>
            <person name="Vesth T.C."/>
            <person name="Nybo J."/>
            <person name="Theobald S."/>
            <person name="Brandl J."/>
            <person name="Frisvad J.C."/>
            <person name="Nielsen K.F."/>
            <person name="Lyhne E.K."/>
            <person name="Kogle M.E."/>
            <person name="Kuo A."/>
            <person name="Riley R."/>
            <person name="Clum A."/>
            <person name="Nolan M."/>
            <person name="Lipzen A."/>
            <person name="Salamov A."/>
            <person name="Henrissat B."/>
            <person name="Wiebenga A."/>
            <person name="De vries R.P."/>
            <person name="Grigoriev I.V."/>
            <person name="Mortensen U.H."/>
            <person name="Andersen M.R."/>
            <person name="Baker S.E."/>
        </authorList>
    </citation>
    <scope>NUCLEOTIDE SEQUENCE [LARGE SCALE GENOMIC DNA]</scope>
    <source>
        <strain evidence="2 3">CBS 121057</strain>
    </source>
</reference>
<dbReference type="Gene3D" id="3.40.390.10">
    <property type="entry name" value="Collagenase (Catalytic Domain)"/>
    <property type="match status" value="1"/>
</dbReference>
<dbReference type="AlphaFoldDB" id="A0A319EZZ0"/>
<name>A0A319EZZ0_ASPSB</name>
<feature type="chain" id="PRO_5016468597" description="Peptidase metallopeptidase domain-containing protein" evidence="1">
    <location>
        <begin position="22"/>
        <end position="328"/>
    </location>
</feature>
<dbReference type="STRING" id="1448318.A0A319EZZ0"/>
<evidence type="ECO:0000313" key="2">
    <source>
        <dbReference type="EMBL" id="PYI10814.1"/>
    </source>
</evidence>
<evidence type="ECO:0000313" key="3">
    <source>
        <dbReference type="Proteomes" id="UP000248423"/>
    </source>
</evidence>
<dbReference type="OrthoDB" id="291007at2759"/>
<dbReference type="EMBL" id="KZ826320">
    <property type="protein sequence ID" value="PYI10814.1"/>
    <property type="molecule type" value="Genomic_DNA"/>
</dbReference>
<evidence type="ECO:0000256" key="1">
    <source>
        <dbReference type="SAM" id="SignalP"/>
    </source>
</evidence>
<dbReference type="GO" id="GO:0008237">
    <property type="term" value="F:metallopeptidase activity"/>
    <property type="evidence" value="ECO:0007669"/>
    <property type="project" value="InterPro"/>
</dbReference>
<dbReference type="SUPFAM" id="SSF55486">
    <property type="entry name" value="Metalloproteases ('zincins'), catalytic domain"/>
    <property type="match status" value="1"/>
</dbReference>
<feature type="signal peptide" evidence="1">
    <location>
        <begin position="1"/>
        <end position="21"/>
    </location>
</feature>
<evidence type="ECO:0008006" key="4">
    <source>
        <dbReference type="Google" id="ProtNLM"/>
    </source>
</evidence>
<sequence>MASLQQWAVFLLLSIFSVVDAGHPDWEHARFSSPAWVSILPGFKNSLWPKSTIPLCYESDLTRKNLHDILWAAMRLWYAAGLRENFRLLEISELSCTDNPFESLHVEETLDVVSSDIGMPIISMASDKDQPDVEPPTLKVFIDDDDLDWTVRSVAHELGHAFGLVHEHQNPSFWYPDGTDRLLRFYCMHLHDFAEVTEGMSKEEIWGKTGVCRNIKTAQDIGFSAAEWLPEEAPEILTPHPWWGYPALVDWDSIMLYKSFGDSIDEDKIPVLTKPDGSTWDSNWQPSTLDVSGLKDLYKSPWANPKAPFWNDVRSPYFSLFRKFTTCA</sequence>
<accession>A0A319EZZ0</accession>
<dbReference type="VEuPathDB" id="FungiDB:BO78DRAFT_450607"/>
<proteinExistence type="predicted"/>
<keyword evidence="1" id="KW-0732">Signal</keyword>
<keyword evidence="3" id="KW-1185">Reference proteome</keyword>
<dbReference type="InterPro" id="IPR024079">
    <property type="entry name" value="MetalloPept_cat_dom_sf"/>
</dbReference>
<gene>
    <name evidence="2" type="ORF">BO78DRAFT_450607</name>
</gene>
<organism evidence="2 3">
    <name type="scientific">Aspergillus sclerotiicarbonarius (strain CBS 121057 / IBT 28362)</name>
    <dbReference type="NCBI Taxonomy" id="1448318"/>
    <lineage>
        <taxon>Eukaryota</taxon>
        <taxon>Fungi</taxon>
        <taxon>Dikarya</taxon>
        <taxon>Ascomycota</taxon>
        <taxon>Pezizomycotina</taxon>
        <taxon>Eurotiomycetes</taxon>
        <taxon>Eurotiomycetidae</taxon>
        <taxon>Eurotiales</taxon>
        <taxon>Aspergillaceae</taxon>
        <taxon>Aspergillus</taxon>
        <taxon>Aspergillus subgen. Circumdati</taxon>
    </lineage>
</organism>
<protein>
    <recommendedName>
        <fullName evidence="4">Peptidase metallopeptidase domain-containing protein</fullName>
    </recommendedName>
</protein>
<dbReference type="Proteomes" id="UP000248423">
    <property type="component" value="Unassembled WGS sequence"/>
</dbReference>